<accession>A0AAJ5WS80</accession>
<evidence type="ECO:0000313" key="1">
    <source>
        <dbReference type="EMBL" id="WEK34742.1"/>
    </source>
</evidence>
<dbReference type="SUPFAM" id="SSF53474">
    <property type="entry name" value="alpha/beta-Hydrolases"/>
    <property type="match status" value="1"/>
</dbReference>
<sequence>MASPDPREYIVNVGPQGTFRRSGNFQTSPEDIDQLFARFRQQQVEKIALYFHGGLVSERSGLGSAARVETYLRQAGAAPVCFVWETGLIETIAGNITKVAETKLFNKLLKLVIKKIIRQLGFDSPQARGIAGPGLSDEQIELELNQPDPFSEYNRSAGRENARTAVNAEQVNIPVLEIELSQEVELTVVSDPEFAALLRDTAMPAAAGNNAVGRGPISIAIFVKHIVKIIIRVIRRFQQKRDHDLYPTIVEEILREFYIAEAGAWIWKGMKDKARDMWTSNNGRTCLNQYAGRYFLDLLAAYKKDLPETRISLVGHSAGSIAISYLLRTTAQLAQPFSYDHILLLAPACRIELFRDEILAHPDRYQRLRLFTMTDEYECRDKLVPFIYTHSLLYLVSGLLEEGEDNFDSHILGLQRHTSSLKPYDTEELQQVHAYLTEAGMDREALSVTLENAAEGLRCHAKKHGAFDEELLTLQSIQYILQQ</sequence>
<proteinExistence type="predicted"/>
<gene>
    <name evidence="1" type="ORF">P0Y53_19830</name>
</gene>
<organism evidence="1 2">
    <name type="scientific">Candidatus Pseudobacter hemicellulosilyticus</name>
    <dbReference type="NCBI Taxonomy" id="3121375"/>
    <lineage>
        <taxon>Bacteria</taxon>
        <taxon>Pseudomonadati</taxon>
        <taxon>Bacteroidota</taxon>
        <taxon>Chitinophagia</taxon>
        <taxon>Chitinophagales</taxon>
        <taxon>Chitinophagaceae</taxon>
        <taxon>Pseudobacter</taxon>
    </lineage>
</organism>
<evidence type="ECO:0000313" key="2">
    <source>
        <dbReference type="Proteomes" id="UP001220610"/>
    </source>
</evidence>
<dbReference type="InterPro" id="IPR029058">
    <property type="entry name" value="AB_hydrolase_fold"/>
</dbReference>
<evidence type="ECO:0008006" key="3">
    <source>
        <dbReference type="Google" id="ProtNLM"/>
    </source>
</evidence>
<dbReference type="EMBL" id="CP119311">
    <property type="protein sequence ID" value="WEK34742.1"/>
    <property type="molecule type" value="Genomic_DNA"/>
</dbReference>
<dbReference type="Proteomes" id="UP001220610">
    <property type="component" value="Chromosome"/>
</dbReference>
<name>A0AAJ5WS80_9BACT</name>
<reference evidence="1" key="1">
    <citation type="submission" date="2023-03" db="EMBL/GenBank/DDBJ databases">
        <title>Andean soil-derived lignocellulolytic bacterial consortium as a source of novel taxa and putative plastic-active enzymes.</title>
        <authorList>
            <person name="Diaz-Garcia L."/>
            <person name="Chuvochina M."/>
            <person name="Feuerriegel G."/>
            <person name="Bunk B."/>
            <person name="Sproer C."/>
            <person name="Streit W.R."/>
            <person name="Rodriguez L.M."/>
            <person name="Overmann J."/>
            <person name="Jimenez D.J."/>
        </authorList>
    </citation>
    <scope>NUCLEOTIDE SEQUENCE</scope>
    <source>
        <strain evidence="1">MAG 7</strain>
    </source>
</reference>
<dbReference type="AlphaFoldDB" id="A0AAJ5WS80"/>
<protein>
    <recommendedName>
        <fullName evidence="3">Alpha/beta hydrolase</fullName>
    </recommendedName>
</protein>